<protein>
    <submittedName>
        <fullName evidence="1">Uncharacterized protein</fullName>
    </submittedName>
</protein>
<evidence type="ECO:0000313" key="1">
    <source>
        <dbReference type="EMBL" id="CAG6741756.1"/>
    </source>
</evidence>
<proteinExistence type="predicted"/>
<name>A0A8D8Z8P7_9HEMI</name>
<accession>A0A8D8Z8P7</accession>
<sequence length="113" mass="13071">MNRVESKLDKVLQEDQKPSSRVDKSIKVLDSLPVNSVEEFLDLEKILLKDKELLSSLENLFNSVGGSSARSLVSMQCEEFFRTRLRKSFRCPGKVAWKRQMRRESLTTQYVST</sequence>
<reference evidence="1" key="1">
    <citation type="submission" date="2021-05" db="EMBL/GenBank/DDBJ databases">
        <authorList>
            <person name="Alioto T."/>
            <person name="Alioto T."/>
            <person name="Gomez Garrido J."/>
        </authorList>
    </citation>
    <scope>NUCLEOTIDE SEQUENCE</scope>
</reference>
<dbReference type="AlphaFoldDB" id="A0A8D8Z8P7"/>
<dbReference type="EMBL" id="HBUF01429306">
    <property type="protein sequence ID" value="CAG6741756.1"/>
    <property type="molecule type" value="Transcribed_RNA"/>
</dbReference>
<organism evidence="1">
    <name type="scientific">Cacopsylla melanoneura</name>
    <dbReference type="NCBI Taxonomy" id="428564"/>
    <lineage>
        <taxon>Eukaryota</taxon>
        <taxon>Metazoa</taxon>
        <taxon>Ecdysozoa</taxon>
        <taxon>Arthropoda</taxon>
        <taxon>Hexapoda</taxon>
        <taxon>Insecta</taxon>
        <taxon>Pterygota</taxon>
        <taxon>Neoptera</taxon>
        <taxon>Paraneoptera</taxon>
        <taxon>Hemiptera</taxon>
        <taxon>Sternorrhyncha</taxon>
        <taxon>Psylloidea</taxon>
        <taxon>Psyllidae</taxon>
        <taxon>Psyllinae</taxon>
        <taxon>Cacopsylla</taxon>
    </lineage>
</organism>